<dbReference type="PRINTS" id="PR00625">
    <property type="entry name" value="JDOMAIN"/>
</dbReference>
<dbReference type="EnsemblPlants" id="OMERI07G19250.1">
    <property type="protein sequence ID" value="OMERI07G19250.1"/>
    <property type="gene ID" value="OMERI07G19250"/>
</dbReference>
<dbReference type="PROSITE" id="PS50076">
    <property type="entry name" value="DNAJ_2"/>
    <property type="match status" value="1"/>
</dbReference>
<reference evidence="5" key="2">
    <citation type="submission" date="2018-05" db="EMBL/GenBank/DDBJ databases">
        <title>OmerRS3 (Oryza meridionalis Reference Sequence Version 3).</title>
        <authorList>
            <person name="Zhang J."/>
            <person name="Kudrna D."/>
            <person name="Lee S."/>
            <person name="Talag J."/>
            <person name="Welchert J."/>
            <person name="Wing R.A."/>
        </authorList>
    </citation>
    <scope>NUCLEOTIDE SEQUENCE [LARGE SCALE GENOMIC DNA]</scope>
    <source>
        <strain evidence="5">cv. OR44</strain>
    </source>
</reference>
<feature type="compositionally biased region" description="Basic and acidic residues" evidence="2">
    <location>
        <begin position="506"/>
        <end position="523"/>
    </location>
</feature>
<organism evidence="5">
    <name type="scientific">Oryza meridionalis</name>
    <dbReference type="NCBI Taxonomy" id="40149"/>
    <lineage>
        <taxon>Eukaryota</taxon>
        <taxon>Viridiplantae</taxon>
        <taxon>Streptophyta</taxon>
        <taxon>Embryophyta</taxon>
        <taxon>Tracheophyta</taxon>
        <taxon>Spermatophyta</taxon>
        <taxon>Magnoliopsida</taxon>
        <taxon>Liliopsida</taxon>
        <taxon>Poales</taxon>
        <taxon>Poaceae</taxon>
        <taxon>BOP clade</taxon>
        <taxon>Oryzoideae</taxon>
        <taxon>Oryzeae</taxon>
        <taxon>Oryzinae</taxon>
        <taxon>Oryza</taxon>
    </lineage>
</organism>
<name>A0A0E0EEP0_9ORYZ</name>
<feature type="compositionally biased region" description="Basic and acidic residues" evidence="2">
    <location>
        <begin position="533"/>
        <end position="548"/>
    </location>
</feature>
<dbReference type="FunFam" id="1.10.287.110:FF:000105">
    <property type="entry name" value="Chaperone DnaJ-domain superfamily protein"/>
    <property type="match status" value="1"/>
</dbReference>
<dbReference type="eggNOG" id="KOG2416">
    <property type="taxonomic scope" value="Eukaryota"/>
</dbReference>
<dbReference type="GO" id="GO:0032991">
    <property type="term" value="C:protein-containing complex"/>
    <property type="evidence" value="ECO:0007669"/>
    <property type="project" value="UniProtKB-ARBA"/>
</dbReference>
<feature type="region of interest" description="Disordered" evidence="2">
    <location>
        <begin position="1176"/>
        <end position="1247"/>
    </location>
</feature>
<dbReference type="CDD" id="cd06257">
    <property type="entry name" value="DnaJ"/>
    <property type="match status" value="1"/>
</dbReference>
<dbReference type="SMART" id="SM00513">
    <property type="entry name" value="SAP"/>
    <property type="match status" value="1"/>
</dbReference>
<dbReference type="Pfam" id="PF10186">
    <property type="entry name" value="ATG14"/>
    <property type="match status" value="1"/>
</dbReference>
<dbReference type="InterPro" id="IPR001623">
    <property type="entry name" value="DnaJ_domain"/>
</dbReference>
<keyword evidence="6" id="KW-1185">Reference proteome</keyword>
<proteinExistence type="predicted"/>
<dbReference type="InterPro" id="IPR003034">
    <property type="entry name" value="SAP_dom"/>
</dbReference>
<evidence type="ECO:0000313" key="6">
    <source>
        <dbReference type="Proteomes" id="UP000008021"/>
    </source>
</evidence>
<reference evidence="5" key="1">
    <citation type="submission" date="2015-04" db="UniProtKB">
        <authorList>
            <consortium name="EnsemblPlants"/>
        </authorList>
    </citation>
    <scope>IDENTIFICATION</scope>
</reference>
<evidence type="ECO:0000256" key="2">
    <source>
        <dbReference type="SAM" id="MobiDB-lite"/>
    </source>
</evidence>
<dbReference type="SUPFAM" id="SSF46565">
    <property type="entry name" value="Chaperone J-domain"/>
    <property type="match status" value="1"/>
</dbReference>
<dbReference type="PANTHER" id="PTHR47031">
    <property type="entry name" value="SAP DNA-BINDING DOMAIN-CONTAINING PROTEIN"/>
    <property type="match status" value="1"/>
</dbReference>
<feature type="region of interest" description="Disordered" evidence="2">
    <location>
        <begin position="506"/>
        <end position="548"/>
    </location>
</feature>
<dbReference type="SUPFAM" id="SSF68906">
    <property type="entry name" value="SAP domain"/>
    <property type="match status" value="1"/>
</dbReference>
<evidence type="ECO:0000256" key="1">
    <source>
        <dbReference type="ARBA" id="ARBA00023054"/>
    </source>
</evidence>
<dbReference type="InterPro" id="IPR018253">
    <property type="entry name" value="DnaJ_domain_CS"/>
</dbReference>
<accession>A0A0E0EEP0</accession>
<feature type="region of interest" description="Disordered" evidence="2">
    <location>
        <begin position="396"/>
        <end position="431"/>
    </location>
</feature>
<feature type="region of interest" description="Disordered" evidence="2">
    <location>
        <begin position="571"/>
        <end position="668"/>
    </location>
</feature>
<dbReference type="PANTHER" id="PTHR47031:SF10">
    <property type="entry name" value="OS07G0626200 PROTEIN"/>
    <property type="match status" value="1"/>
</dbReference>
<dbReference type="Pfam" id="PF02037">
    <property type="entry name" value="SAP"/>
    <property type="match status" value="1"/>
</dbReference>
<dbReference type="Gene3D" id="1.10.720.30">
    <property type="entry name" value="SAP domain"/>
    <property type="match status" value="1"/>
</dbReference>
<dbReference type="HOGENOM" id="CLU_004119_0_0_1"/>
<dbReference type="Gene3D" id="1.10.287.110">
    <property type="entry name" value="DnaJ domain"/>
    <property type="match status" value="1"/>
</dbReference>
<feature type="region of interest" description="Disordered" evidence="2">
    <location>
        <begin position="153"/>
        <end position="176"/>
    </location>
</feature>
<feature type="domain" description="SAP" evidence="4">
    <location>
        <begin position="12"/>
        <end position="46"/>
    </location>
</feature>
<dbReference type="InterPro" id="IPR036361">
    <property type="entry name" value="SAP_dom_sf"/>
</dbReference>
<dbReference type="Gramene" id="OMERI07G19250.1">
    <property type="protein sequence ID" value="OMERI07G19250.1"/>
    <property type="gene ID" value="OMERI07G19250"/>
</dbReference>
<evidence type="ECO:0000313" key="5">
    <source>
        <dbReference type="EnsemblPlants" id="OMERI07G19250.1"/>
    </source>
</evidence>
<feature type="compositionally biased region" description="Polar residues" evidence="2">
    <location>
        <begin position="621"/>
        <end position="630"/>
    </location>
</feature>
<feature type="region of interest" description="Disordered" evidence="2">
    <location>
        <begin position="194"/>
        <end position="227"/>
    </location>
</feature>
<protein>
    <recommendedName>
        <fullName evidence="7">J domain-containing protein</fullName>
    </recommendedName>
</protein>
<dbReference type="Pfam" id="PF00226">
    <property type="entry name" value="DnaJ"/>
    <property type="match status" value="1"/>
</dbReference>
<dbReference type="GO" id="GO:0005783">
    <property type="term" value="C:endoplasmic reticulum"/>
    <property type="evidence" value="ECO:0007669"/>
    <property type="project" value="UniProtKB-ARBA"/>
</dbReference>
<dbReference type="PROSITE" id="PS50800">
    <property type="entry name" value="SAP"/>
    <property type="match status" value="1"/>
</dbReference>
<dbReference type="Pfam" id="PF16294">
    <property type="entry name" value="RSB_motif"/>
    <property type="match status" value="1"/>
</dbReference>
<feature type="compositionally biased region" description="Basic residues" evidence="2">
    <location>
        <begin position="1210"/>
        <end position="1225"/>
    </location>
</feature>
<feature type="compositionally biased region" description="Pro residues" evidence="2">
    <location>
        <begin position="1232"/>
        <end position="1244"/>
    </location>
</feature>
<sequence>MSTCPVLNDRPIDQWKVTELKDELRRRDLSIKGLKDDLVKRLAEALQGEVIDGGEETVNGTPPVEDQTQDGTLVLDDASGFQASTEQNVDEGPAEVAAKNEGLVSVTDASKDSAIATTEVSQEAVVATAEVSLETLVAVTEVSEAPLVDVAATNENSLGDAEATKEGDPESVPSDSNVVKEVCSHAEVHCEVIAEKTPDNGSSKKMTVDDISSDDTSTNTKLEESSAKGEPCVSIGCEILEQETKPSHLDVILSHADAVASAEEPIAESLILKKDSSDNDLMYEKDQKNDLMYEKDQKDSDHIISDCKPMQSGPKDQVSEVNQDLESQIKCVSISPDDILVNENDNVEGNMNADNSDLGLESKQHIVKPSPSNPSSVGDDLQTLDDDKEIPLIDMSLQDSDMSLEKKEGSPDSVYPEKLNLDRSSGDESMEEDVMETKHVDSKTIHDYLEGKRDESMEEDVMETKHVDSKTIHDYLEGKSEVTLEHVGSGDESMEEDVMETKHEDVMETKHVDSDTKVEHVSSGDESMEEDVMETKHVDSNTKPDYLEGKNDVTLEHVVKEVILLDTVTEGSSVDQKEAISQEKPVMPTEKRKAEDQEVVANNEPIKRQRLWSVDDVKPEQATSKLSGSDASKVVHPLARRRSFGRSDSTARGNSPKERMVPPPQKPATTSLRIDRFVRPFTLKAVQELLAFGWILSRLIATSHSLRWRKLWLPGMLGLLPTPPALARLPTFNNAPAREMLPPAPKNPEPPVVVTLDDLFRKTEASPRIYYMPVSEEVVSAKLAARGKGKKAALAEYHAKLRMMKNLRDSLNARIATRLDAKRKGDEQRNWRLKKKRNDSSVMHTNAMKAAQMGLMATTSEHLKMQSKAMKQLCRLFPLRRVIKDGEQNDGYNGPYDVICNARLPRGLDPHSVPSEELSASLGYMLQLISIAVPILAAPALHVSGFGASCSRVWQRSSYWSTRQSQSKVYPLFIPRKNNCSVGEDNSWTESGSGNFGVQSVDSDNKSVLDSKRSNSFNFSIASSHSMERHQDLQRGISLLKTSVTAITTYYYNSLGMDVPSNLSTFEAFAKLLHMLSSLKVLRTTLQSNVASRSEKQGQQLNRSIWKASSAISSNSSLMDSVNTAIMPSSLDNLLLNSNTSFLYSGKPTKHGGVPDNILEGWDMSVTSYHRHHRELKTLRNGKEPTPSIALAPKRSDEKRSDPRVTIARRSLHFTTKRKKKRKTCASKLRPLSPPPPRPNPRLPASPAMSGLRAISTLLHTCAAAAAGGSSRRVALAPPLGRSFRVPWRAPSAFVFDEVARAAGGERRRVSTRAASWDSEKSPYETLELDRDADEETIKTAYRRLAKFYHPDVYDGKGTLEEGETAEARFIKIQAAYELLIDDQRRKSYDREHHVNPMKASQAWMEWVMKKRKAFDQRGDMAVAAWAEQQHREMTLRARRLSRSKIDPEEERKLFAKEKKASMDFYSTTLKRHTLVLRKRDIMRKKAEEDKKKEISRLLALEGLELDTDEDDNINFLK</sequence>
<dbReference type="InterPro" id="IPR036869">
    <property type="entry name" value="J_dom_sf"/>
</dbReference>
<dbReference type="InterPro" id="IPR032552">
    <property type="entry name" value="RSB_motif"/>
</dbReference>
<dbReference type="PROSITE" id="PS00636">
    <property type="entry name" value="DNAJ_1"/>
    <property type="match status" value="1"/>
</dbReference>
<evidence type="ECO:0008006" key="7">
    <source>
        <dbReference type="Google" id="ProtNLM"/>
    </source>
</evidence>
<dbReference type="Proteomes" id="UP000008021">
    <property type="component" value="Chromosome 7"/>
</dbReference>
<dbReference type="InterPro" id="IPR018791">
    <property type="entry name" value="UV_resistance/autophagy_Atg14"/>
</dbReference>
<evidence type="ECO:0000259" key="4">
    <source>
        <dbReference type="PROSITE" id="PS50800"/>
    </source>
</evidence>
<evidence type="ECO:0000259" key="3">
    <source>
        <dbReference type="PROSITE" id="PS50076"/>
    </source>
</evidence>
<dbReference type="SMART" id="SM00271">
    <property type="entry name" value="DnaJ"/>
    <property type="match status" value="1"/>
</dbReference>
<keyword evidence="1" id="KW-0175">Coiled coil</keyword>
<feature type="compositionally biased region" description="Basic and acidic residues" evidence="2">
    <location>
        <begin position="1194"/>
        <end position="1203"/>
    </location>
</feature>
<feature type="domain" description="J" evidence="3">
    <location>
        <begin position="1322"/>
        <end position="1393"/>
    </location>
</feature>